<dbReference type="PANTHER" id="PTHR45753">
    <property type="entry name" value="ORNITHINE CARBAMOYLTRANSFERASE, MITOCHONDRIAL"/>
    <property type="match status" value="1"/>
</dbReference>
<accession>A0A2K9NRS7</accession>
<dbReference type="Pfam" id="PF02729">
    <property type="entry name" value="OTCace_N"/>
    <property type="match status" value="1"/>
</dbReference>
<dbReference type="Gene3D" id="3.40.50.1370">
    <property type="entry name" value="Aspartate/ornithine carbamoyltransferase"/>
    <property type="match status" value="2"/>
</dbReference>
<dbReference type="GO" id="GO:0006520">
    <property type="term" value="P:amino acid metabolic process"/>
    <property type="evidence" value="ECO:0007669"/>
    <property type="project" value="InterPro"/>
</dbReference>
<keyword evidence="3" id="KW-1185">Reference proteome</keyword>
<dbReference type="SUPFAM" id="SSF53671">
    <property type="entry name" value="Aspartate/ornithine carbamoyltransferase"/>
    <property type="match status" value="1"/>
</dbReference>
<dbReference type="InterPro" id="IPR036901">
    <property type="entry name" value="Asp/Orn_carbamoylTrfase_sf"/>
</dbReference>
<gene>
    <name evidence="2" type="ORF">C0V70_08885</name>
</gene>
<sequence length="318" mass="35329">MTSFPSLLESIDDLSRPQIDVLLSRAKHFKDHPEIAPFSSTPKPIIATSFLENSTRTKHSFAVAIRRLGGLYLDFNAETSSLKKGESLEETFLTLFYQGVNLCVFRTSVSHQLSEFRQSPPIKLVNGGDGINEHPSQALLDLYTLIHLANGDLNGKTISIIGDNIHSRVGHSLIKLLPKFGMKVILSGPKDYLPDPKTLPAQVEISTNRNETVLKSDFIYLLRIQKERHAGAANAHYDNYLENYGVSLELLKSLNKLIPVLHPGPANIGVELDQALIKSSLYKGYLQVENSIPMRMAIIEAMLLNNDQNVGIINGEKF</sequence>
<dbReference type="AlphaFoldDB" id="A0A2K9NRS7"/>
<dbReference type="InterPro" id="IPR006132">
    <property type="entry name" value="Asp/Orn_carbamoyltranf_P-bd"/>
</dbReference>
<dbReference type="UniPathway" id="UPA00070">
    <property type="reaction ID" value="UER00116"/>
</dbReference>
<protein>
    <submittedName>
        <fullName evidence="2">Uncharacterized protein</fullName>
    </submittedName>
</protein>
<proteinExistence type="inferred from homology"/>
<reference evidence="2 3" key="1">
    <citation type="submission" date="2018-01" db="EMBL/GenBank/DDBJ databases">
        <title>Complete genome sequence of Bacteriovorax stolpii DSM12778.</title>
        <authorList>
            <person name="Tang B."/>
            <person name="Chang J."/>
        </authorList>
    </citation>
    <scope>NUCLEOTIDE SEQUENCE [LARGE SCALE GENOMIC DNA]</scope>
    <source>
        <strain evidence="2 3">DSM 12778</strain>
    </source>
</reference>
<comment type="similarity">
    <text evidence="1">Belongs to the aspartate/ornithine carbamoyltransferase superfamily.</text>
</comment>
<organism evidence="2 3">
    <name type="scientific">Bacteriovorax stolpii</name>
    <name type="common">Bdellovibrio stolpii</name>
    <dbReference type="NCBI Taxonomy" id="960"/>
    <lineage>
        <taxon>Bacteria</taxon>
        <taxon>Pseudomonadati</taxon>
        <taxon>Bdellovibrionota</taxon>
        <taxon>Bacteriovoracia</taxon>
        <taxon>Bacteriovoracales</taxon>
        <taxon>Bacteriovoracaceae</taxon>
        <taxon>Bacteriovorax</taxon>
    </lineage>
</organism>
<dbReference type="EMBL" id="CP025704">
    <property type="protein sequence ID" value="AUN98218.1"/>
    <property type="molecule type" value="Genomic_DNA"/>
</dbReference>
<evidence type="ECO:0000313" key="3">
    <source>
        <dbReference type="Proteomes" id="UP000235584"/>
    </source>
</evidence>
<evidence type="ECO:0000313" key="2">
    <source>
        <dbReference type="EMBL" id="AUN98218.1"/>
    </source>
</evidence>
<dbReference type="GO" id="GO:0044205">
    <property type="term" value="P:'de novo' UMP biosynthetic process"/>
    <property type="evidence" value="ECO:0007669"/>
    <property type="project" value="UniProtKB-UniPathway"/>
</dbReference>
<dbReference type="PRINTS" id="PR00101">
    <property type="entry name" value="ATCASE"/>
</dbReference>
<dbReference type="Proteomes" id="UP000235584">
    <property type="component" value="Chromosome"/>
</dbReference>
<dbReference type="OrthoDB" id="5289567at2"/>
<dbReference type="PROSITE" id="PS00097">
    <property type="entry name" value="CARBAMOYLTRANSFERASE"/>
    <property type="match status" value="1"/>
</dbReference>
<dbReference type="Pfam" id="PF00185">
    <property type="entry name" value="OTCace"/>
    <property type="match status" value="1"/>
</dbReference>
<evidence type="ECO:0000256" key="1">
    <source>
        <dbReference type="RuleBase" id="RU003634"/>
    </source>
</evidence>
<dbReference type="GO" id="GO:0016743">
    <property type="term" value="F:carboxyl- or carbamoyltransferase activity"/>
    <property type="evidence" value="ECO:0007669"/>
    <property type="project" value="InterPro"/>
</dbReference>
<dbReference type="PANTHER" id="PTHR45753:SF6">
    <property type="entry name" value="ASPARTATE CARBAMOYLTRANSFERASE"/>
    <property type="match status" value="1"/>
</dbReference>
<name>A0A2K9NRS7_BACTC</name>
<keyword evidence="1" id="KW-0808">Transferase</keyword>
<dbReference type="InterPro" id="IPR006131">
    <property type="entry name" value="Asp_carbamoyltransf_Asp/Orn-bd"/>
</dbReference>
<dbReference type="GO" id="GO:0005829">
    <property type="term" value="C:cytosol"/>
    <property type="evidence" value="ECO:0007669"/>
    <property type="project" value="TreeGrafter"/>
</dbReference>
<dbReference type="KEGG" id="bsto:C0V70_08885"/>
<dbReference type="InterPro" id="IPR006130">
    <property type="entry name" value="Asp/Orn_carbamoylTrfase"/>
</dbReference>
<dbReference type="PRINTS" id="PR00100">
    <property type="entry name" value="AOTCASE"/>
</dbReference>
<dbReference type="GO" id="GO:0016597">
    <property type="term" value="F:amino acid binding"/>
    <property type="evidence" value="ECO:0007669"/>
    <property type="project" value="InterPro"/>
</dbReference>
<dbReference type="RefSeq" id="WP_102243509.1">
    <property type="nucleotide sequence ID" value="NZ_CP025704.1"/>
</dbReference>